<comment type="similarity">
    <text evidence="2">Belongs to the membrane fusion protein (MFP) (TC 8.A.1) family.</text>
</comment>
<keyword evidence="9" id="KW-0175">Coiled coil</keyword>
<dbReference type="Pfam" id="PF25963">
    <property type="entry name" value="Beta-barrel_AAEA"/>
    <property type="match status" value="1"/>
</dbReference>
<dbReference type="GO" id="GO:0046677">
    <property type="term" value="P:response to antibiotic"/>
    <property type="evidence" value="ECO:0007669"/>
    <property type="project" value="UniProtKB-ARBA"/>
</dbReference>
<gene>
    <name evidence="14" type="ORF">HNR28_000469</name>
</gene>
<dbReference type="PANTHER" id="PTHR30386:SF19">
    <property type="entry name" value="MULTIDRUG EXPORT PROTEIN EMRA-RELATED"/>
    <property type="match status" value="1"/>
</dbReference>
<dbReference type="Gene3D" id="2.40.30.170">
    <property type="match status" value="1"/>
</dbReference>
<feature type="transmembrane region" description="Helical" evidence="11">
    <location>
        <begin position="15"/>
        <end position="36"/>
    </location>
</feature>
<evidence type="ECO:0000256" key="2">
    <source>
        <dbReference type="ARBA" id="ARBA00009477"/>
    </source>
</evidence>
<dbReference type="Pfam" id="PF25885">
    <property type="entry name" value="HH_EMRA"/>
    <property type="match status" value="1"/>
</dbReference>
<feature type="compositionally biased region" description="Low complexity" evidence="10">
    <location>
        <begin position="412"/>
        <end position="430"/>
    </location>
</feature>
<keyword evidence="7 11" id="KW-1133">Transmembrane helix</keyword>
<dbReference type="Gene3D" id="1.10.287.470">
    <property type="entry name" value="Helix hairpin bin"/>
    <property type="match status" value="2"/>
</dbReference>
<keyword evidence="5" id="KW-0997">Cell inner membrane</keyword>
<dbReference type="Proteomes" id="UP000541136">
    <property type="component" value="Unassembled WGS sequence"/>
</dbReference>
<dbReference type="InterPro" id="IPR058634">
    <property type="entry name" value="AaeA-lik-b-barrel"/>
</dbReference>
<evidence type="ECO:0000259" key="13">
    <source>
        <dbReference type="Pfam" id="PF25963"/>
    </source>
</evidence>
<evidence type="ECO:0000256" key="7">
    <source>
        <dbReference type="ARBA" id="ARBA00022989"/>
    </source>
</evidence>
<keyword evidence="8 11" id="KW-0472">Membrane</keyword>
<evidence type="ECO:0000256" key="5">
    <source>
        <dbReference type="ARBA" id="ARBA00022519"/>
    </source>
</evidence>
<evidence type="ECO:0000256" key="9">
    <source>
        <dbReference type="SAM" id="Coils"/>
    </source>
</evidence>
<comment type="caution">
    <text evidence="14">The sequence shown here is derived from an EMBL/GenBank/DDBJ whole genome shotgun (WGS) entry which is preliminary data.</text>
</comment>
<evidence type="ECO:0000259" key="12">
    <source>
        <dbReference type="Pfam" id="PF25885"/>
    </source>
</evidence>
<evidence type="ECO:0000313" key="15">
    <source>
        <dbReference type="Proteomes" id="UP000541136"/>
    </source>
</evidence>
<keyword evidence="4" id="KW-1003">Cell membrane</keyword>
<feature type="coiled-coil region" evidence="9">
    <location>
        <begin position="121"/>
        <end position="148"/>
    </location>
</feature>
<keyword evidence="3" id="KW-0813">Transport</keyword>
<feature type="domain" description="p-hydroxybenzoic acid efflux pump subunit AaeA-like beta-barrel" evidence="13">
    <location>
        <begin position="257"/>
        <end position="351"/>
    </location>
</feature>
<accession>A0A7W9TKL4</accession>
<protein>
    <submittedName>
        <fullName evidence="14">Membrane fusion protein (Multidrug efflux system)</fullName>
    </submittedName>
</protein>
<dbReference type="PANTHER" id="PTHR30386">
    <property type="entry name" value="MEMBRANE FUSION SUBUNIT OF EMRAB-TOLC MULTIDRUG EFFLUX PUMP"/>
    <property type="match status" value="1"/>
</dbReference>
<evidence type="ECO:0000256" key="3">
    <source>
        <dbReference type="ARBA" id="ARBA00022448"/>
    </source>
</evidence>
<keyword evidence="6 11" id="KW-0812">Transmembrane</keyword>
<dbReference type="InterPro" id="IPR050739">
    <property type="entry name" value="MFP"/>
</dbReference>
<dbReference type="GO" id="GO:0005886">
    <property type="term" value="C:plasma membrane"/>
    <property type="evidence" value="ECO:0007669"/>
    <property type="project" value="UniProtKB-SubCell"/>
</dbReference>
<sequence>MTVSSPSTSPARTRLLLWATGVFVLAALLYGAWWLLFAGHYESTDDAYVHGNLVQISAQIPGTVVAIGAEETQSVAQGAHLVTLDDSDTGIALAQAEAALAQTVRHTQTLFVQNDALAADVAVGEANVAQAETQLSKARNDLQRRDALRGTGGVSGEELLHAQVAVKSAEAGLAQARAGLAAARAKLATNQALTRGSTVATHPDVLQAADQVRQAWLAGVRTRIPAPVGGMVAQRSVQLGQRIQPGTPLMTIVPLDSLWVEANFKENQLDAMRPGQQATLSSDLYGGKVTYHGTVAGIAAGSGSAFALLPAQNASGNWIKVIQRVPVRIRLDPKELQDHPLRVGLSMTVEVDLNSAPERQATEGGQGRSGQAAEAALSTPVFDHDPAEIDARIRQIIQDNIGSADAPGLSRGGAAPAGTAGTAQGTPGSAKGTAGHAKETP</sequence>
<evidence type="ECO:0000256" key="11">
    <source>
        <dbReference type="SAM" id="Phobius"/>
    </source>
</evidence>
<evidence type="ECO:0000256" key="10">
    <source>
        <dbReference type="SAM" id="MobiDB-lite"/>
    </source>
</evidence>
<dbReference type="EMBL" id="JACHIB010000002">
    <property type="protein sequence ID" value="MBB6082449.1"/>
    <property type="molecule type" value="Genomic_DNA"/>
</dbReference>
<evidence type="ECO:0000256" key="4">
    <source>
        <dbReference type="ARBA" id="ARBA00022475"/>
    </source>
</evidence>
<name>A0A7W9TKL4_CASDE</name>
<feature type="region of interest" description="Disordered" evidence="10">
    <location>
        <begin position="404"/>
        <end position="441"/>
    </location>
</feature>
<dbReference type="GO" id="GO:1990961">
    <property type="term" value="P:xenobiotic detoxification by transmembrane export across the plasma membrane"/>
    <property type="evidence" value="ECO:0007669"/>
    <property type="project" value="UniProtKB-ARBA"/>
</dbReference>
<evidence type="ECO:0000256" key="6">
    <source>
        <dbReference type="ARBA" id="ARBA00022692"/>
    </source>
</evidence>
<organism evidence="14 15">
    <name type="scientific">Castellaniella defragrans</name>
    <name type="common">Alcaligenes defragrans</name>
    <dbReference type="NCBI Taxonomy" id="75697"/>
    <lineage>
        <taxon>Bacteria</taxon>
        <taxon>Pseudomonadati</taxon>
        <taxon>Pseudomonadota</taxon>
        <taxon>Betaproteobacteria</taxon>
        <taxon>Burkholderiales</taxon>
        <taxon>Alcaligenaceae</taxon>
        <taxon>Castellaniella</taxon>
    </lineage>
</organism>
<dbReference type="AlphaFoldDB" id="A0A7W9TKL4"/>
<evidence type="ECO:0000313" key="14">
    <source>
        <dbReference type="EMBL" id="MBB6082449.1"/>
    </source>
</evidence>
<dbReference type="SUPFAM" id="SSF111369">
    <property type="entry name" value="HlyD-like secretion proteins"/>
    <property type="match status" value="2"/>
</dbReference>
<proteinExistence type="inferred from homology"/>
<dbReference type="Gene3D" id="2.40.50.100">
    <property type="match status" value="1"/>
</dbReference>
<comment type="subcellular location">
    <subcellularLocation>
        <location evidence="1">Cell inner membrane</location>
        <topology evidence="1">Single-pass membrane protein</topology>
    </subcellularLocation>
</comment>
<dbReference type="RefSeq" id="WP_151024398.1">
    <property type="nucleotide sequence ID" value="NZ_JACHIB010000002.1"/>
</dbReference>
<dbReference type="FunFam" id="2.40.30.170:FF:000003">
    <property type="entry name" value="Multidrug resistance protein A"/>
    <property type="match status" value="1"/>
</dbReference>
<evidence type="ECO:0000256" key="1">
    <source>
        <dbReference type="ARBA" id="ARBA00004377"/>
    </source>
</evidence>
<evidence type="ECO:0000256" key="8">
    <source>
        <dbReference type="ARBA" id="ARBA00023136"/>
    </source>
</evidence>
<reference evidence="14 15" key="1">
    <citation type="submission" date="2020-08" db="EMBL/GenBank/DDBJ databases">
        <title>Genomic Encyclopedia of Type Strains, Phase IV (KMG-IV): sequencing the most valuable type-strain genomes for metagenomic binning, comparative biology and taxonomic classification.</title>
        <authorList>
            <person name="Goeker M."/>
        </authorList>
    </citation>
    <scope>NUCLEOTIDE SEQUENCE [LARGE SCALE GENOMIC DNA]</scope>
    <source>
        <strain evidence="14 15">DSM 12141</strain>
    </source>
</reference>
<dbReference type="InterPro" id="IPR058633">
    <property type="entry name" value="EmrA/FarA_HH"/>
</dbReference>
<feature type="domain" description="Multidrug export protein EmrA/FarA alpha-helical hairpin" evidence="12">
    <location>
        <begin position="88"/>
        <end position="222"/>
    </location>
</feature>
<dbReference type="GO" id="GO:0015721">
    <property type="term" value="P:bile acid and bile salt transport"/>
    <property type="evidence" value="ECO:0007669"/>
    <property type="project" value="UniProtKB-ARBA"/>
</dbReference>